<protein>
    <submittedName>
        <fullName evidence="1">Uncharacterized protein</fullName>
    </submittedName>
</protein>
<evidence type="ECO:0000313" key="2">
    <source>
        <dbReference type="Proteomes" id="UP000465866"/>
    </source>
</evidence>
<accession>A0A7I7L193</accession>
<dbReference type="EMBL" id="AP022569">
    <property type="protein sequence ID" value="BBX47797.1"/>
    <property type="molecule type" value="Genomic_DNA"/>
</dbReference>
<dbReference type="AlphaFoldDB" id="A0A7I7L193"/>
<name>A0A7I7L193_9MYCO</name>
<dbReference type="Proteomes" id="UP000465866">
    <property type="component" value="Chromosome"/>
</dbReference>
<reference evidence="1 2" key="1">
    <citation type="journal article" date="2019" name="Emerg. Microbes Infect.">
        <title>Comprehensive subspecies identification of 175 nontuberculous mycobacteria species based on 7547 genomic profiles.</title>
        <authorList>
            <person name="Matsumoto Y."/>
            <person name="Kinjo T."/>
            <person name="Motooka D."/>
            <person name="Nabeya D."/>
            <person name="Jung N."/>
            <person name="Uechi K."/>
            <person name="Horii T."/>
            <person name="Iida T."/>
            <person name="Fujita J."/>
            <person name="Nakamura S."/>
        </authorList>
    </citation>
    <scope>NUCLEOTIDE SEQUENCE [LARGE SCALE GENOMIC DNA]</scope>
    <source>
        <strain evidence="1 2">JCM 12404</strain>
    </source>
</reference>
<proteinExistence type="predicted"/>
<organism evidence="1 2">
    <name type="scientific">Mycobacterium cookii</name>
    <dbReference type="NCBI Taxonomy" id="1775"/>
    <lineage>
        <taxon>Bacteria</taxon>
        <taxon>Bacillati</taxon>
        <taxon>Actinomycetota</taxon>
        <taxon>Actinomycetes</taxon>
        <taxon>Mycobacteriales</taxon>
        <taxon>Mycobacteriaceae</taxon>
        <taxon>Mycobacterium</taxon>
    </lineage>
</organism>
<keyword evidence="2" id="KW-1185">Reference proteome</keyword>
<sequence length="51" mass="5860">MPCFTNSLAVPYYIYCKVHMDRAADQRGVDILNCFLDAVLPKYVGSKRFTK</sequence>
<dbReference type="KEGG" id="mcoo:MCOO_38120"/>
<evidence type="ECO:0000313" key="1">
    <source>
        <dbReference type="EMBL" id="BBX47797.1"/>
    </source>
</evidence>
<gene>
    <name evidence="1" type="ORF">MCOO_38120</name>
</gene>